<dbReference type="InterPro" id="IPR006676">
    <property type="entry name" value="tRNA_splic"/>
</dbReference>
<evidence type="ECO:0000259" key="6">
    <source>
        <dbReference type="Pfam" id="PF02778"/>
    </source>
</evidence>
<evidence type="ECO:0000313" key="7">
    <source>
        <dbReference type="EMBL" id="KAF5930940.1"/>
    </source>
</evidence>
<reference evidence="8" key="1">
    <citation type="journal article" date="2020" name="Nat. Commun.">
        <title>Genome assembly of wild tea tree DASZ reveals pedigree and selection history of tea varieties.</title>
        <authorList>
            <person name="Zhang W."/>
            <person name="Zhang Y."/>
            <person name="Qiu H."/>
            <person name="Guo Y."/>
            <person name="Wan H."/>
            <person name="Zhang X."/>
            <person name="Scossa F."/>
            <person name="Alseekh S."/>
            <person name="Zhang Q."/>
            <person name="Wang P."/>
            <person name="Xu L."/>
            <person name="Schmidt M.H."/>
            <person name="Jia X."/>
            <person name="Li D."/>
            <person name="Zhu A."/>
            <person name="Guo F."/>
            <person name="Chen W."/>
            <person name="Ni D."/>
            <person name="Usadel B."/>
            <person name="Fernie A.R."/>
            <person name="Wen W."/>
        </authorList>
    </citation>
    <scope>NUCLEOTIDE SEQUENCE [LARGE SCALE GENOMIC DNA]</scope>
    <source>
        <strain evidence="8">cv. G240</strain>
    </source>
</reference>
<evidence type="ECO:0000259" key="4">
    <source>
        <dbReference type="Pfam" id="PF01974"/>
    </source>
</evidence>
<organism evidence="7 8">
    <name type="scientific">Camellia sinensis</name>
    <name type="common">Tea plant</name>
    <name type="synonym">Thea sinensis</name>
    <dbReference type="NCBI Taxonomy" id="4442"/>
    <lineage>
        <taxon>Eukaryota</taxon>
        <taxon>Viridiplantae</taxon>
        <taxon>Streptophyta</taxon>
        <taxon>Embryophyta</taxon>
        <taxon>Tracheophyta</taxon>
        <taxon>Spermatophyta</taxon>
        <taxon>Magnoliopsida</taxon>
        <taxon>eudicotyledons</taxon>
        <taxon>Gunneridae</taxon>
        <taxon>Pentapetalae</taxon>
        <taxon>asterids</taxon>
        <taxon>Ericales</taxon>
        <taxon>Theaceae</taxon>
        <taxon>Camellia</taxon>
    </lineage>
</organism>
<proteinExistence type="inferred from homology"/>
<dbReference type="GO" id="GO:0003676">
    <property type="term" value="F:nucleic acid binding"/>
    <property type="evidence" value="ECO:0007669"/>
    <property type="project" value="InterPro"/>
</dbReference>
<dbReference type="GO" id="GO:0008526">
    <property type="term" value="F:phosphatidylinositol transfer activity"/>
    <property type="evidence" value="ECO:0007669"/>
    <property type="project" value="UniProtKB-ARBA"/>
</dbReference>
<dbReference type="FunFam" id="3.30.530.20:FF:000028">
    <property type="entry name" value="Phosphatidylinositol transfer protein 5"/>
    <property type="match status" value="1"/>
</dbReference>
<name>A0A7J7FRI1_CAMSI</name>
<protein>
    <recommendedName>
        <fullName evidence="2">tRNA-intron lyase</fullName>
        <ecNumber evidence="2">4.6.1.16</ecNumber>
    </recommendedName>
</protein>
<comment type="caution">
    <text evidence="7">The sequence shown here is derived from an EMBL/GenBank/DDBJ whole genome shotgun (WGS) entry which is preliminary data.</text>
</comment>
<feature type="domain" description="Phosphatidylinositol transfer protein N-terminal" evidence="5">
    <location>
        <begin position="3"/>
        <end position="242"/>
    </location>
</feature>
<dbReference type="GO" id="GO:0071944">
    <property type="term" value="C:cell periphery"/>
    <property type="evidence" value="ECO:0007669"/>
    <property type="project" value="UniProtKB-ARBA"/>
</dbReference>
<dbReference type="Pfam" id="PF02778">
    <property type="entry name" value="tRNA_int_endo_N"/>
    <property type="match status" value="2"/>
</dbReference>
<dbReference type="Pfam" id="PF02121">
    <property type="entry name" value="IP_trans"/>
    <property type="match status" value="1"/>
</dbReference>
<keyword evidence="8" id="KW-1185">Reference proteome</keyword>
<dbReference type="SUPFAM" id="SSF55961">
    <property type="entry name" value="Bet v1-like"/>
    <property type="match status" value="1"/>
</dbReference>
<dbReference type="EMBL" id="JACBKZ010000015">
    <property type="protein sequence ID" value="KAF5930940.1"/>
    <property type="molecule type" value="Genomic_DNA"/>
</dbReference>
<dbReference type="InterPro" id="IPR006678">
    <property type="entry name" value="tRNA_intron_Endonuc_N"/>
</dbReference>
<dbReference type="InterPro" id="IPR055261">
    <property type="entry name" value="PI_transfer_N"/>
</dbReference>
<feature type="domain" description="tRNA intron endonuclease N-terminal" evidence="6">
    <location>
        <begin position="301"/>
        <end position="373"/>
    </location>
</feature>
<feature type="domain" description="tRNA intron endonuclease N-terminal" evidence="6">
    <location>
        <begin position="521"/>
        <end position="588"/>
    </location>
</feature>
<sequence length="654" mass="74814">MVIIKEFRIVMPLSLEEYQIAQIYMVLKMQQQSKTSTEGVEVLEDKLIEDDVFGKCQYLSKIYKLQSKVPAWLTAFARKDALVMQEEAWNAYPRCKSVIKTPCFNKLSVTIETVHKPDNGRSENVHGLCKEQLAAREVEVIDIASSARDCWSYIIGTNNVNLSKFKSEKTGRGPLSQGWQDQHNPVMTAYKLVIIDAPYWGFGNRLEQTLLAGERALFLESHHNCFIWIDEWFGMTEEAIRENLTCKPGHQARRNRMENEDVHLTVRKSTAGKESEAKALADPMSKIVSQLKSSLIQSDSRGLLSGCSVLLEVVTEQTELLNRSCFGRPIVTAQKDKQWFQLGMEEAFYLCYNLKCLKIVSDDKCTKSDEELWHYMKSKRETFPDLFKAYSHLRTRNWVVRSGSQYGVDFIAYRHHPALVHSEYAVLVLSGGDGNANGRLRVWSDFQCTLRLCGSVAKTWLVLRINKSGVGASSPSCLESYSIEQGILDFSEGLRVIGVKPNKKLARFADNSCRWLIADTGCSVLLEVETEQTALLNRSCFGRPIITAQKDKQWFQLGMEEAFYLCYNLKCLKIVSYDECTKNDDELWNYMKSKRETFPDLFKAYSHLRTRNWVVRSGSQYGVDFIAYRHHPALVHSEYAVLMNLSLLMTSNVM</sequence>
<dbReference type="Proteomes" id="UP000593564">
    <property type="component" value="Unassembled WGS sequence"/>
</dbReference>
<evidence type="ECO:0000256" key="2">
    <source>
        <dbReference type="ARBA" id="ARBA00012573"/>
    </source>
</evidence>
<evidence type="ECO:0000256" key="1">
    <source>
        <dbReference type="ARBA" id="ARBA00008078"/>
    </source>
</evidence>
<evidence type="ECO:0000259" key="5">
    <source>
        <dbReference type="Pfam" id="PF02121"/>
    </source>
</evidence>
<dbReference type="CDD" id="cd22363">
    <property type="entry name" value="tRNA-intron_lyase_C"/>
    <property type="match status" value="2"/>
</dbReference>
<dbReference type="GO" id="GO:0000379">
    <property type="term" value="P:tRNA-type intron splice site recognition and cleavage"/>
    <property type="evidence" value="ECO:0007669"/>
    <property type="project" value="TreeGrafter"/>
</dbReference>
<dbReference type="Pfam" id="PF01974">
    <property type="entry name" value="tRNA_int_endo"/>
    <property type="match status" value="2"/>
</dbReference>
<evidence type="ECO:0000256" key="3">
    <source>
        <dbReference type="ARBA" id="ARBA00034031"/>
    </source>
</evidence>
<dbReference type="Gene3D" id="3.30.530.20">
    <property type="match status" value="1"/>
</dbReference>
<dbReference type="InterPro" id="IPR036167">
    <property type="entry name" value="tRNA_intron_Endo_cat-like_sf"/>
</dbReference>
<dbReference type="SUPFAM" id="SSF53032">
    <property type="entry name" value="tRNA-intron endonuclease catalytic domain-like"/>
    <property type="match status" value="2"/>
</dbReference>
<feature type="domain" description="tRNA intron endonuclease catalytic" evidence="4">
    <location>
        <begin position="385"/>
        <end position="465"/>
    </location>
</feature>
<feature type="domain" description="tRNA intron endonuclease catalytic" evidence="4">
    <location>
        <begin position="600"/>
        <end position="643"/>
    </location>
</feature>
<comment type="catalytic activity">
    <reaction evidence="3">
        <text>pretRNA = a 3'-half-tRNA molecule with a 5'-OH end + a 5'-half-tRNA molecule with a 2',3'-cyclic phosphate end + an intron with a 2',3'-cyclic phosphate and a 5'-hydroxyl terminus.</text>
        <dbReference type="EC" id="4.6.1.16"/>
    </reaction>
</comment>
<dbReference type="PANTHER" id="PTHR21227">
    <property type="entry name" value="TRNA-SPLICING ENDONUCLEASE SUBUNIT SEN2"/>
    <property type="match status" value="1"/>
</dbReference>
<gene>
    <name evidence="7" type="ORF">HYC85_031813</name>
</gene>
<dbReference type="AlphaFoldDB" id="A0A7J7FRI1"/>
<dbReference type="InterPro" id="IPR006677">
    <property type="entry name" value="tRNA_intron_Endonuc_cat-like"/>
</dbReference>
<evidence type="ECO:0000313" key="8">
    <source>
        <dbReference type="Proteomes" id="UP000593564"/>
    </source>
</evidence>
<dbReference type="PANTHER" id="PTHR21227:SF0">
    <property type="entry name" value="TRNA-SPLICING ENDONUCLEASE SUBUNIT SEN2"/>
    <property type="match status" value="1"/>
</dbReference>
<dbReference type="InterPro" id="IPR023393">
    <property type="entry name" value="START-like_dom_sf"/>
</dbReference>
<dbReference type="GO" id="GO:0005737">
    <property type="term" value="C:cytoplasm"/>
    <property type="evidence" value="ECO:0007669"/>
    <property type="project" value="UniProtKB-ARBA"/>
</dbReference>
<dbReference type="InterPro" id="IPR011856">
    <property type="entry name" value="tRNA_endonuc-like_dom_sf"/>
</dbReference>
<dbReference type="PRINTS" id="PR00391">
    <property type="entry name" value="PITRANSFER"/>
</dbReference>
<reference evidence="7 8" key="2">
    <citation type="submission" date="2020-07" db="EMBL/GenBank/DDBJ databases">
        <title>Genome assembly of wild tea tree DASZ reveals pedigree and selection history of tea varieties.</title>
        <authorList>
            <person name="Zhang W."/>
        </authorList>
    </citation>
    <scope>NUCLEOTIDE SEQUENCE [LARGE SCALE GENOMIC DNA]</scope>
    <source>
        <strain evidence="8">cv. G240</strain>
        <tissue evidence="7">Leaf</tissue>
    </source>
</reference>
<dbReference type="EC" id="4.6.1.16" evidence="2"/>
<comment type="similarity">
    <text evidence="1">Belongs to the tRNA-intron endonuclease family.</text>
</comment>
<dbReference type="GO" id="GO:0000213">
    <property type="term" value="F:tRNA-intron lyase activity"/>
    <property type="evidence" value="ECO:0007669"/>
    <property type="project" value="UniProtKB-EC"/>
</dbReference>
<dbReference type="InterPro" id="IPR001666">
    <property type="entry name" value="PI_transfer"/>
</dbReference>
<accession>A0A7J7FRI1</accession>
<dbReference type="Gene3D" id="3.40.1350.10">
    <property type="match status" value="2"/>
</dbReference>
<dbReference type="GO" id="GO:0000214">
    <property type="term" value="C:tRNA-intron endonuclease complex"/>
    <property type="evidence" value="ECO:0007669"/>
    <property type="project" value="TreeGrafter"/>
</dbReference>